<comment type="caution">
    <text evidence="4">The sequence shown here is derived from an EMBL/GenBank/DDBJ whole genome shotgun (WGS) entry which is preliminary data.</text>
</comment>
<dbReference type="Pfam" id="PF03318">
    <property type="entry name" value="ETX_MTX2"/>
    <property type="match status" value="1"/>
</dbReference>
<dbReference type="Proteomes" id="UP000800093">
    <property type="component" value="Unassembled WGS sequence"/>
</dbReference>
<feature type="signal peptide" evidence="2">
    <location>
        <begin position="1"/>
        <end position="25"/>
    </location>
</feature>
<dbReference type="InterPro" id="IPR036404">
    <property type="entry name" value="Jacalin-like_lectin_dom_sf"/>
</dbReference>
<evidence type="ECO:0000259" key="3">
    <source>
        <dbReference type="PROSITE" id="PS51752"/>
    </source>
</evidence>
<sequence length="370" mass="41146">MLFSPQRLLLGATCLIATFTGFTRADDCESGPWQDVSSVGGNGGGRWCATKFKSGIVITGIEAWADKKSVRGVQFYYSDGTNSGLVGKQDGDRHGRMDWDPSVDQISQIKMWGNGVGKYNGRIYIRTKKGNEFDVGKDTSGQDVYETKVASGIMLGAFGNAGERIDHLGFLFLKSKIEKITVGDVVFSETPEELNSKKEGLEVVTVDYADYENGMELNNNTYRWGRTITKEVSKKFTHASTHTFGWSHALELSGKILELGAKSTTTLSYQYAKTDTVEDQFTDKVEVMTQVWIPVPPGGKIYCRAVAMTGKYSGDYSSKVSIWLEDGSTFEFEEEGHMEQINWSKAESKCQDDPFPPEKRSRMRANKFIA</sequence>
<dbReference type="EMBL" id="ML986640">
    <property type="protein sequence ID" value="KAF2262424.1"/>
    <property type="molecule type" value="Genomic_DNA"/>
</dbReference>
<keyword evidence="5" id="KW-1185">Reference proteome</keyword>
<feature type="chain" id="PRO_5040376857" description="Jacalin-type lectin domain-containing protein" evidence="2">
    <location>
        <begin position="26"/>
        <end position="370"/>
    </location>
</feature>
<dbReference type="SUPFAM" id="SSF51101">
    <property type="entry name" value="Mannose-binding lectins"/>
    <property type="match status" value="1"/>
</dbReference>
<reference evidence="5" key="1">
    <citation type="journal article" date="2020" name="Stud. Mycol.">
        <title>101 Dothideomycetes genomes: A test case for predicting lifestyles and emergence of pathogens.</title>
        <authorList>
            <person name="Haridas S."/>
            <person name="Albert R."/>
            <person name="Binder M."/>
            <person name="Bloem J."/>
            <person name="LaButti K."/>
            <person name="Salamov A."/>
            <person name="Andreopoulos B."/>
            <person name="Baker S."/>
            <person name="Barry K."/>
            <person name="Bills G."/>
            <person name="Bluhm B."/>
            <person name="Cannon C."/>
            <person name="Castanera R."/>
            <person name="Culley D."/>
            <person name="Daum C."/>
            <person name="Ezra D."/>
            <person name="Gonzalez J."/>
            <person name="Henrissat B."/>
            <person name="Kuo A."/>
            <person name="Liang C."/>
            <person name="Lipzen A."/>
            <person name="Lutzoni F."/>
            <person name="Magnuson J."/>
            <person name="Mondo S."/>
            <person name="Nolan M."/>
            <person name="Ohm R."/>
            <person name="Pangilinan J."/>
            <person name="Park H.-J."/>
            <person name="Ramirez L."/>
            <person name="Alfaro M."/>
            <person name="Sun H."/>
            <person name="Tritt A."/>
            <person name="Yoshinaga Y."/>
            <person name="Zwiers L.-H."/>
            <person name="Turgeon B."/>
            <person name="Goodwin S."/>
            <person name="Spatafora J."/>
            <person name="Crous P."/>
            <person name="Grigoriev I."/>
        </authorList>
    </citation>
    <scope>NUCLEOTIDE SEQUENCE [LARGE SCALE GENOMIC DNA]</scope>
    <source>
        <strain evidence="5">CBS 304.66</strain>
    </source>
</reference>
<dbReference type="SUPFAM" id="SSF56973">
    <property type="entry name" value="Aerolisin/ETX pore-forming domain"/>
    <property type="match status" value="1"/>
</dbReference>
<dbReference type="PROSITE" id="PS51752">
    <property type="entry name" value="JACALIN_LECTIN"/>
    <property type="match status" value="1"/>
</dbReference>
<gene>
    <name evidence="4" type="ORF">CC78DRAFT_534762</name>
</gene>
<dbReference type="AlphaFoldDB" id="A0A9P4N4U6"/>
<dbReference type="Gene3D" id="2.100.10.30">
    <property type="entry name" value="Jacalin-like lectin domain"/>
    <property type="match status" value="1"/>
</dbReference>
<evidence type="ECO:0000313" key="4">
    <source>
        <dbReference type="EMBL" id="KAF2262424.1"/>
    </source>
</evidence>
<feature type="region of interest" description="Disordered" evidence="1">
    <location>
        <begin position="348"/>
        <end position="370"/>
    </location>
</feature>
<dbReference type="OrthoDB" id="3758675at2759"/>
<evidence type="ECO:0000256" key="1">
    <source>
        <dbReference type="SAM" id="MobiDB-lite"/>
    </source>
</evidence>
<dbReference type="InterPro" id="IPR004991">
    <property type="entry name" value="Aerolysin-like"/>
</dbReference>
<name>A0A9P4N4U6_9PLEO</name>
<evidence type="ECO:0000256" key="2">
    <source>
        <dbReference type="SAM" id="SignalP"/>
    </source>
</evidence>
<organism evidence="4 5">
    <name type="scientific">Lojkania enalia</name>
    <dbReference type="NCBI Taxonomy" id="147567"/>
    <lineage>
        <taxon>Eukaryota</taxon>
        <taxon>Fungi</taxon>
        <taxon>Dikarya</taxon>
        <taxon>Ascomycota</taxon>
        <taxon>Pezizomycotina</taxon>
        <taxon>Dothideomycetes</taxon>
        <taxon>Pleosporomycetidae</taxon>
        <taxon>Pleosporales</taxon>
        <taxon>Pleosporales incertae sedis</taxon>
        <taxon>Lojkania</taxon>
    </lineage>
</organism>
<dbReference type="Gene3D" id="2.170.15.10">
    <property type="entry name" value="Proaerolysin, chain A, domain 3"/>
    <property type="match status" value="1"/>
</dbReference>
<feature type="compositionally biased region" description="Basic residues" evidence="1">
    <location>
        <begin position="361"/>
        <end position="370"/>
    </location>
</feature>
<dbReference type="InterPro" id="IPR001229">
    <property type="entry name" value="Jacalin-like_lectin_dom"/>
</dbReference>
<proteinExistence type="predicted"/>
<feature type="compositionally biased region" description="Basic and acidic residues" evidence="1">
    <location>
        <begin position="348"/>
        <end position="360"/>
    </location>
</feature>
<dbReference type="Pfam" id="PF01419">
    <property type="entry name" value="Jacalin"/>
    <property type="match status" value="1"/>
</dbReference>
<protein>
    <recommendedName>
        <fullName evidence="3">Jacalin-type lectin domain-containing protein</fullName>
    </recommendedName>
</protein>
<evidence type="ECO:0000313" key="5">
    <source>
        <dbReference type="Proteomes" id="UP000800093"/>
    </source>
</evidence>
<accession>A0A9P4N4U6</accession>
<feature type="domain" description="Jacalin-type lectin" evidence="3">
    <location>
        <begin position="33"/>
        <end position="174"/>
    </location>
</feature>
<keyword evidence="2" id="KW-0732">Signal</keyword>